<dbReference type="PIRSF" id="PIRSF016702">
    <property type="entry name" value="DNA_bp_PD1"/>
    <property type="match status" value="1"/>
</dbReference>
<dbReference type="SUPFAM" id="SSF117856">
    <property type="entry name" value="AF0104/ALDC/Ptd012-like"/>
    <property type="match status" value="1"/>
</dbReference>
<dbReference type="CDD" id="cd11378">
    <property type="entry name" value="DUF296"/>
    <property type="match status" value="1"/>
</dbReference>
<protein>
    <recommendedName>
        <fullName evidence="1">PPC domain-containing protein</fullName>
    </recommendedName>
</protein>
<dbReference type="PROSITE" id="PS51742">
    <property type="entry name" value="PPC"/>
    <property type="match status" value="1"/>
</dbReference>
<dbReference type="PANTHER" id="PTHR34988:SF1">
    <property type="entry name" value="DNA-BINDING PROTEIN"/>
    <property type="match status" value="1"/>
</dbReference>
<dbReference type="InterPro" id="IPR005175">
    <property type="entry name" value="PPC_dom"/>
</dbReference>
<dbReference type="RefSeq" id="WP_148597500.1">
    <property type="nucleotide sequence ID" value="NZ_CP042997.1"/>
</dbReference>
<dbReference type="InterPro" id="IPR025707">
    <property type="entry name" value="DNA_bp_PD1"/>
</dbReference>
<dbReference type="OrthoDB" id="9798999at2"/>
<evidence type="ECO:0000313" key="3">
    <source>
        <dbReference type="Proteomes" id="UP000324233"/>
    </source>
</evidence>
<dbReference type="Proteomes" id="UP000324233">
    <property type="component" value="Chromosome"/>
</dbReference>
<feature type="domain" description="PPC" evidence="1">
    <location>
        <begin position="8"/>
        <end position="144"/>
    </location>
</feature>
<organism evidence="2 3">
    <name type="scientific">Aquisphaera giovannonii</name>
    <dbReference type="NCBI Taxonomy" id="406548"/>
    <lineage>
        <taxon>Bacteria</taxon>
        <taxon>Pseudomonadati</taxon>
        <taxon>Planctomycetota</taxon>
        <taxon>Planctomycetia</taxon>
        <taxon>Isosphaerales</taxon>
        <taxon>Isosphaeraceae</taxon>
        <taxon>Aquisphaera</taxon>
    </lineage>
</organism>
<accession>A0A5B9WBR2</accession>
<keyword evidence="3" id="KW-1185">Reference proteome</keyword>
<dbReference type="Pfam" id="PF03479">
    <property type="entry name" value="PCC"/>
    <property type="match status" value="1"/>
</dbReference>
<dbReference type="KEGG" id="agv:OJF2_66080"/>
<dbReference type="Gene3D" id="3.30.1330.80">
    <property type="entry name" value="Hypothetical protein, similar to alpha- acetolactate decarboxylase, domain 2"/>
    <property type="match status" value="1"/>
</dbReference>
<evidence type="ECO:0000313" key="2">
    <source>
        <dbReference type="EMBL" id="QEH38012.1"/>
    </source>
</evidence>
<dbReference type="AlphaFoldDB" id="A0A5B9WBR2"/>
<evidence type="ECO:0000259" key="1">
    <source>
        <dbReference type="PROSITE" id="PS51742"/>
    </source>
</evidence>
<gene>
    <name evidence="2" type="ORF">OJF2_66080</name>
</gene>
<name>A0A5B9WBR2_9BACT</name>
<dbReference type="EMBL" id="CP042997">
    <property type="protein sequence ID" value="QEH38012.1"/>
    <property type="molecule type" value="Genomic_DNA"/>
</dbReference>
<reference evidence="2 3" key="1">
    <citation type="submission" date="2019-08" db="EMBL/GenBank/DDBJ databases">
        <title>Deep-cultivation of Planctomycetes and their phenomic and genomic characterization uncovers novel biology.</title>
        <authorList>
            <person name="Wiegand S."/>
            <person name="Jogler M."/>
            <person name="Boedeker C."/>
            <person name="Pinto D."/>
            <person name="Vollmers J."/>
            <person name="Rivas-Marin E."/>
            <person name="Kohn T."/>
            <person name="Peeters S.H."/>
            <person name="Heuer A."/>
            <person name="Rast P."/>
            <person name="Oberbeckmann S."/>
            <person name="Bunk B."/>
            <person name="Jeske O."/>
            <person name="Meyerdierks A."/>
            <person name="Storesund J.E."/>
            <person name="Kallscheuer N."/>
            <person name="Luecker S."/>
            <person name="Lage O.M."/>
            <person name="Pohl T."/>
            <person name="Merkel B.J."/>
            <person name="Hornburger P."/>
            <person name="Mueller R.-W."/>
            <person name="Bruemmer F."/>
            <person name="Labrenz M."/>
            <person name="Spormann A.M."/>
            <person name="Op den Camp H."/>
            <person name="Overmann J."/>
            <person name="Amann R."/>
            <person name="Jetten M.S.M."/>
            <person name="Mascher T."/>
            <person name="Medema M.H."/>
            <person name="Devos D.P."/>
            <person name="Kaster A.-K."/>
            <person name="Ovreas L."/>
            <person name="Rohde M."/>
            <person name="Galperin M.Y."/>
            <person name="Jogler C."/>
        </authorList>
    </citation>
    <scope>NUCLEOTIDE SEQUENCE [LARGE SCALE GENOMIC DNA]</scope>
    <source>
        <strain evidence="2 3">OJF2</strain>
    </source>
</reference>
<dbReference type="PANTHER" id="PTHR34988">
    <property type="entry name" value="PROTEIN, PUTATIVE-RELATED"/>
    <property type="match status" value="1"/>
</dbReference>
<proteinExistence type="predicted"/>
<sequence>MKSKLIHEAQGERTFVLIFNTGDQVMPNLLSFAKERRLSAARFTAIGAFRDVTLGYFDWEKKDYVKIPVDEQVEVLSLIGDVALKDGEPAVHAHVVVGRRDGSTRGGHLLDAHVRPTLEVTLVESPAHLRKEHDPESGLAIIRL</sequence>